<dbReference type="EMBL" id="JBHSGO010000217">
    <property type="protein sequence ID" value="MFC4666897.1"/>
    <property type="molecule type" value="Genomic_DNA"/>
</dbReference>
<dbReference type="PANTHER" id="PTHR21015:SF22">
    <property type="entry name" value="GLYCOSYLTRANSFERASE"/>
    <property type="match status" value="1"/>
</dbReference>
<protein>
    <recommendedName>
        <fullName evidence="10">UDP-N-acetylglucosamine--N-acetylmuramyl-(pentapeptide) pyrophosphoryl-undecaprenol N-acetylglucosamine transferase</fullName>
        <ecNumber evidence="10">2.4.1.227</ecNumber>
    </recommendedName>
    <alternativeName>
        <fullName evidence="10">Undecaprenyl-PP-MurNAc-pentapeptide-UDPGlcNAc GlcNAc transferase</fullName>
    </alternativeName>
</protein>
<sequence length="368" mass="40130">MKRVIISGGGTGGHIFPAIAIADTIKRKYPDVQILFVGAEGRMEMDRVPRAGYEIVGLPIKGLNRKNPLKNIPVAVNLVKSLILAKRTIKRFNPDIAIGVGGYASAPVLKEAQKAGIPTLIQEQNSYPGVTNKLLAKHVNKICVAYPDMEQFFPKEKIILTGNPIRKDLEHMNVTKEEAIYHFRLPSQSDKILLVLGGSLGARTINESVKSHLIDLAEAGVTLIWQTGKSYIDEARDAIDRVPQLHCHVTDFIERMDYAYVAADLVISRAGALSISEICLLRKPAILVPSPNVAEDHQTKNAKALSMRGAADLITDAEANEKLIPEAIEALDRPKQLEDMGNAAGKLATPNAAEHIVRQVEIVLGLNS</sequence>
<organism evidence="13 14">
    <name type="scientific">Falsiporphyromonas endometrii</name>
    <dbReference type="NCBI Taxonomy" id="1387297"/>
    <lineage>
        <taxon>Bacteria</taxon>
        <taxon>Pseudomonadati</taxon>
        <taxon>Bacteroidota</taxon>
        <taxon>Bacteroidia</taxon>
        <taxon>Bacteroidales</taxon>
        <taxon>Porphyromonadaceae</taxon>
        <taxon>Falsiporphyromonas</taxon>
    </lineage>
</organism>
<keyword evidence="8 10" id="KW-0131">Cell cycle</keyword>
<dbReference type="InterPro" id="IPR007235">
    <property type="entry name" value="Glyco_trans_28_C"/>
</dbReference>
<dbReference type="PANTHER" id="PTHR21015">
    <property type="entry name" value="UDP-N-ACETYLGLUCOSAMINE--N-ACETYLMURAMYL-(PENTAPEPTIDE) PYROPHOSPHORYL-UNDECAPRENOL N-ACETYLGLUCOSAMINE TRANSFERASE 1"/>
    <property type="match status" value="1"/>
</dbReference>
<dbReference type="RefSeq" id="WP_380080422.1">
    <property type="nucleotide sequence ID" value="NZ_JBHSGO010000217.1"/>
</dbReference>
<keyword evidence="4 10" id="KW-0808">Transferase</keyword>
<dbReference type="Gene3D" id="3.40.50.2000">
    <property type="entry name" value="Glycogen Phosphorylase B"/>
    <property type="match status" value="2"/>
</dbReference>
<keyword evidence="2 10" id="KW-0132">Cell division</keyword>
<dbReference type="Proteomes" id="UP001596020">
    <property type="component" value="Unassembled WGS sequence"/>
</dbReference>
<evidence type="ECO:0000256" key="6">
    <source>
        <dbReference type="ARBA" id="ARBA00022984"/>
    </source>
</evidence>
<evidence type="ECO:0000256" key="8">
    <source>
        <dbReference type="ARBA" id="ARBA00023306"/>
    </source>
</evidence>
<feature type="domain" description="Glycosyl transferase family 28 C-terminal" evidence="12">
    <location>
        <begin position="193"/>
        <end position="355"/>
    </location>
</feature>
<feature type="binding site" evidence="10">
    <location>
        <begin position="11"/>
        <end position="13"/>
    </location>
    <ligand>
        <name>UDP-N-acetyl-alpha-D-glucosamine</name>
        <dbReference type="ChEBI" id="CHEBI:57705"/>
    </ligand>
</feature>
<comment type="similarity">
    <text evidence="10">Belongs to the glycosyltransferase 28 family. MurG subfamily.</text>
</comment>
<evidence type="ECO:0000256" key="2">
    <source>
        <dbReference type="ARBA" id="ARBA00022618"/>
    </source>
</evidence>
<keyword evidence="6 10" id="KW-0573">Peptidoglycan synthesis</keyword>
<dbReference type="SUPFAM" id="SSF53756">
    <property type="entry name" value="UDP-Glycosyltransferase/glycogen phosphorylase"/>
    <property type="match status" value="1"/>
</dbReference>
<keyword evidence="7 10" id="KW-0472">Membrane</keyword>
<feature type="domain" description="Glycosyltransferase family 28 N-terminal" evidence="11">
    <location>
        <begin position="4"/>
        <end position="143"/>
    </location>
</feature>
<feature type="binding site" evidence="10">
    <location>
        <position position="166"/>
    </location>
    <ligand>
        <name>UDP-N-acetyl-alpha-D-glucosamine</name>
        <dbReference type="ChEBI" id="CHEBI:57705"/>
    </ligand>
</feature>
<keyword evidence="9 10" id="KW-0961">Cell wall biogenesis/degradation</keyword>
<comment type="caution">
    <text evidence="10">Lacks conserved residue(s) required for the propagation of feature annotation.</text>
</comment>
<evidence type="ECO:0000259" key="12">
    <source>
        <dbReference type="Pfam" id="PF04101"/>
    </source>
</evidence>
<keyword evidence="5 10" id="KW-0133">Cell shape</keyword>
<dbReference type="EC" id="2.4.1.227" evidence="10"/>
<keyword evidence="3 10" id="KW-0328">Glycosyltransferase</keyword>
<comment type="catalytic activity">
    <reaction evidence="10">
        <text>di-trans,octa-cis-undecaprenyl diphospho-N-acetyl-alpha-D-muramoyl-L-alanyl-D-glutamyl-meso-2,6-diaminopimeloyl-D-alanyl-D-alanine + UDP-N-acetyl-alpha-D-glucosamine = di-trans,octa-cis-undecaprenyl diphospho-[N-acetyl-alpha-D-glucosaminyl-(1-&gt;4)]-N-acetyl-alpha-D-muramoyl-L-alanyl-D-glutamyl-meso-2,6-diaminopimeloyl-D-alanyl-D-alanine + UDP + H(+)</text>
        <dbReference type="Rhea" id="RHEA:31227"/>
        <dbReference type="ChEBI" id="CHEBI:15378"/>
        <dbReference type="ChEBI" id="CHEBI:57705"/>
        <dbReference type="ChEBI" id="CHEBI:58223"/>
        <dbReference type="ChEBI" id="CHEBI:61387"/>
        <dbReference type="ChEBI" id="CHEBI:61388"/>
        <dbReference type="EC" id="2.4.1.227"/>
    </reaction>
</comment>
<proteinExistence type="inferred from homology"/>
<evidence type="ECO:0000256" key="7">
    <source>
        <dbReference type="ARBA" id="ARBA00023136"/>
    </source>
</evidence>
<gene>
    <name evidence="10 13" type="primary">murG</name>
    <name evidence="13" type="ORF">ACFO3G_09855</name>
</gene>
<keyword evidence="14" id="KW-1185">Reference proteome</keyword>
<comment type="subcellular location">
    <subcellularLocation>
        <location evidence="10">Cell membrane</location>
        <topology evidence="10">Peripheral membrane protein</topology>
        <orientation evidence="10">Cytoplasmic side</orientation>
    </subcellularLocation>
</comment>
<evidence type="ECO:0000256" key="10">
    <source>
        <dbReference type="HAMAP-Rule" id="MF_00033"/>
    </source>
</evidence>
<feature type="binding site" evidence="10">
    <location>
        <position position="253"/>
    </location>
    <ligand>
        <name>UDP-N-acetyl-alpha-D-glucosamine</name>
        <dbReference type="ChEBI" id="CHEBI:57705"/>
    </ligand>
</feature>
<feature type="binding site" evidence="10">
    <location>
        <position position="125"/>
    </location>
    <ligand>
        <name>UDP-N-acetyl-alpha-D-glucosamine</name>
        <dbReference type="ChEBI" id="CHEBI:57705"/>
    </ligand>
</feature>
<reference evidence="14" key="1">
    <citation type="journal article" date="2019" name="Int. J. Syst. Evol. Microbiol.">
        <title>The Global Catalogue of Microorganisms (GCM) 10K type strain sequencing project: providing services to taxonomists for standard genome sequencing and annotation.</title>
        <authorList>
            <consortium name="The Broad Institute Genomics Platform"/>
            <consortium name="The Broad Institute Genome Sequencing Center for Infectious Disease"/>
            <person name="Wu L."/>
            <person name="Ma J."/>
        </authorList>
    </citation>
    <scope>NUCLEOTIDE SEQUENCE [LARGE SCALE GENOMIC DNA]</scope>
    <source>
        <strain evidence="14">CGMCC 4.7357</strain>
    </source>
</reference>
<keyword evidence="1 10" id="KW-1003">Cell membrane</keyword>
<dbReference type="InterPro" id="IPR004276">
    <property type="entry name" value="GlycoTrans_28_N"/>
</dbReference>
<comment type="function">
    <text evidence="10">Cell wall formation. Catalyzes the transfer of a GlcNAc subunit on undecaprenyl-pyrophosphoryl-MurNAc-pentapeptide (lipid intermediate I) to form undecaprenyl-pyrophosphoryl-MurNAc-(pentapeptide)GlcNAc (lipid intermediate II).</text>
</comment>
<evidence type="ECO:0000256" key="9">
    <source>
        <dbReference type="ARBA" id="ARBA00023316"/>
    </source>
</evidence>
<evidence type="ECO:0000256" key="1">
    <source>
        <dbReference type="ARBA" id="ARBA00022475"/>
    </source>
</evidence>
<comment type="pathway">
    <text evidence="10">Cell wall biogenesis; peptidoglycan biosynthesis.</text>
</comment>
<dbReference type="HAMAP" id="MF_00033">
    <property type="entry name" value="MurG"/>
    <property type="match status" value="1"/>
</dbReference>
<feature type="binding site" evidence="10">
    <location>
        <position position="199"/>
    </location>
    <ligand>
        <name>UDP-N-acetyl-alpha-D-glucosamine</name>
        <dbReference type="ChEBI" id="CHEBI:57705"/>
    </ligand>
</feature>
<evidence type="ECO:0000256" key="5">
    <source>
        <dbReference type="ARBA" id="ARBA00022960"/>
    </source>
</evidence>
<dbReference type="InterPro" id="IPR006009">
    <property type="entry name" value="GlcNAc_MurG"/>
</dbReference>
<evidence type="ECO:0000313" key="14">
    <source>
        <dbReference type="Proteomes" id="UP001596020"/>
    </source>
</evidence>
<evidence type="ECO:0000256" key="3">
    <source>
        <dbReference type="ARBA" id="ARBA00022676"/>
    </source>
</evidence>
<accession>A0ABV9K9K6</accession>
<dbReference type="GO" id="GO:0016757">
    <property type="term" value="F:glycosyltransferase activity"/>
    <property type="evidence" value="ECO:0007669"/>
    <property type="project" value="UniProtKB-KW"/>
</dbReference>
<comment type="caution">
    <text evidence="13">The sequence shown here is derived from an EMBL/GenBank/DDBJ whole genome shotgun (WGS) entry which is preliminary data.</text>
</comment>
<dbReference type="Pfam" id="PF04101">
    <property type="entry name" value="Glyco_tran_28_C"/>
    <property type="match status" value="1"/>
</dbReference>
<evidence type="ECO:0000256" key="4">
    <source>
        <dbReference type="ARBA" id="ARBA00022679"/>
    </source>
</evidence>
<dbReference type="Pfam" id="PF03033">
    <property type="entry name" value="Glyco_transf_28"/>
    <property type="match status" value="1"/>
</dbReference>
<evidence type="ECO:0000313" key="13">
    <source>
        <dbReference type="EMBL" id="MFC4666897.1"/>
    </source>
</evidence>
<name>A0ABV9K9K6_9PORP</name>
<evidence type="ECO:0000259" key="11">
    <source>
        <dbReference type="Pfam" id="PF03033"/>
    </source>
</evidence>
<feature type="binding site" evidence="10">
    <location>
        <position position="298"/>
    </location>
    <ligand>
        <name>UDP-N-acetyl-alpha-D-glucosamine</name>
        <dbReference type="ChEBI" id="CHEBI:57705"/>
    </ligand>
</feature>
<dbReference type="NCBIfam" id="TIGR01133">
    <property type="entry name" value="murG"/>
    <property type="match status" value="1"/>
</dbReference>
<dbReference type="CDD" id="cd03785">
    <property type="entry name" value="GT28_MurG"/>
    <property type="match status" value="1"/>
</dbReference>